<dbReference type="InterPro" id="IPR002898">
    <property type="entry name" value="MotA_ExbB_proton_chnl"/>
</dbReference>
<dbReference type="GO" id="GO:0005886">
    <property type="term" value="C:plasma membrane"/>
    <property type="evidence" value="ECO:0007669"/>
    <property type="project" value="UniProtKB-SubCell"/>
</dbReference>
<dbReference type="Pfam" id="PF01618">
    <property type="entry name" value="MotA_ExbB"/>
    <property type="match status" value="1"/>
</dbReference>
<comment type="similarity">
    <text evidence="8">Belongs to the exbB/tolQ family.</text>
</comment>
<dbReference type="PANTHER" id="PTHR30625:SF15">
    <property type="entry name" value="BIOPOLYMER TRANSPORT PROTEIN EXBB"/>
    <property type="match status" value="1"/>
</dbReference>
<keyword evidence="7 9" id="KW-0472">Membrane</keyword>
<dbReference type="RefSeq" id="WP_184748472.1">
    <property type="nucleotide sequence ID" value="NZ_JACHGJ010000010.1"/>
</dbReference>
<feature type="domain" description="MotA/TolQ/ExbB proton channel" evidence="10">
    <location>
        <begin position="68"/>
        <end position="188"/>
    </location>
</feature>
<keyword evidence="3" id="KW-1003">Cell membrane</keyword>
<keyword evidence="2 8" id="KW-0813">Transport</keyword>
<evidence type="ECO:0000256" key="6">
    <source>
        <dbReference type="ARBA" id="ARBA00022989"/>
    </source>
</evidence>
<evidence type="ECO:0000256" key="4">
    <source>
        <dbReference type="ARBA" id="ARBA00022692"/>
    </source>
</evidence>
<feature type="transmembrane region" description="Helical" evidence="9">
    <location>
        <begin position="119"/>
        <end position="143"/>
    </location>
</feature>
<evidence type="ECO:0000256" key="5">
    <source>
        <dbReference type="ARBA" id="ARBA00022927"/>
    </source>
</evidence>
<accession>A0A841RHJ0</accession>
<evidence type="ECO:0000256" key="8">
    <source>
        <dbReference type="RuleBase" id="RU004057"/>
    </source>
</evidence>
<name>A0A841RHJ0_9SPIO</name>
<keyword evidence="4 9" id="KW-0812">Transmembrane</keyword>
<evidence type="ECO:0000256" key="9">
    <source>
        <dbReference type="SAM" id="Phobius"/>
    </source>
</evidence>
<dbReference type="PANTHER" id="PTHR30625">
    <property type="entry name" value="PROTEIN TOLQ"/>
    <property type="match status" value="1"/>
</dbReference>
<gene>
    <name evidence="11" type="ORF">HNR50_003928</name>
</gene>
<evidence type="ECO:0000256" key="7">
    <source>
        <dbReference type="ARBA" id="ARBA00023136"/>
    </source>
</evidence>
<dbReference type="Proteomes" id="UP000587760">
    <property type="component" value="Unassembled WGS sequence"/>
</dbReference>
<dbReference type="AlphaFoldDB" id="A0A841RHJ0"/>
<evidence type="ECO:0000313" key="11">
    <source>
        <dbReference type="EMBL" id="MBB6482239.1"/>
    </source>
</evidence>
<keyword evidence="12" id="KW-1185">Reference proteome</keyword>
<dbReference type="EMBL" id="JACHGJ010000010">
    <property type="protein sequence ID" value="MBB6482239.1"/>
    <property type="molecule type" value="Genomic_DNA"/>
</dbReference>
<feature type="transmembrane region" description="Helical" evidence="9">
    <location>
        <begin position="6"/>
        <end position="27"/>
    </location>
</feature>
<evidence type="ECO:0000313" key="12">
    <source>
        <dbReference type="Proteomes" id="UP000587760"/>
    </source>
</evidence>
<dbReference type="InterPro" id="IPR050790">
    <property type="entry name" value="ExbB/TolQ_transport"/>
</dbReference>
<comment type="caution">
    <text evidence="11">The sequence shown here is derived from an EMBL/GenBank/DDBJ whole genome shotgun (WGS) entry which is preliminary data.</text>
</comment>
<evidence type="ECO:0000256" key="2">
    <source>
        <dbReference type="ARBA" id="ARBA00022448"/>
    </source>
</evidence>
<keyword evidence="6 9" id="KW-1133">Transmembrane helix</keyword>
<comment type="subcellular location">
    <subcellularLocation>
        <location evidence="1">Cell membrane</location>
        <topology evidence="1">Multi-pass membrane protein</topology>
    </subcellularLocation>
    <subcellularLocation>
        <location evidence="8">Membrane</location>
        <topology evidence="8">Multi-pass membrane protein</topology>
    </subcellularLocation>
</comment>
<keyword evidence="5 8" id="KW-0653">Protein transport</keyword>
<organism evidence="11 12">
    <name type="scientific">Spirochaeta isovalerica</name>
    <dbReference type="NCBI Taxonomy" id="150"/>
    <lineage>
        <taxon>Bacteria</taxon>
        <taxon>Pseudomonadati</taxon>
        <taxon>Spirochaetota</taxon>
        <taxon>Spirochaetia</taxon>
        <taxon>Spirochaetales</taxon>
        <taxon>Spirochaetaceae</taxon>
        <taxon>Spirochaeta</taxon>
    </lineage>
</organism>
<evidence type="ECO:0000256" key="1">
    <source>
        <dbReference type="ARBA" id="ARBA00004651"/>
    </source>
</evidence>
<evidence type="ECO:0000256" key="3">
    <source>
        <dbReference type="ARBA" id="ARBA00022475"/>
    </source>
</evidence>
<dbReference type="GO" id="GO:0017038">
    <property type="term" value="P:protein import"/>
    <property type="evidence" value="ECO:0007669"/>
    <property type="project" value="TreeGrafter"/>
</dbReference>
<evidence type="ECO:0000259" key="10">
    <source>
        <dbReference type="Pfam" id="PF01618"/>
    </source>
</evidence>
<protein>
    <submittedName>
        <fullName evidence="11">Biopolymer transport protein ExbB</fullName>
    </submittedName>
</protein>
<sequence length="212" mass="23454">MLDILMKGGVILWIILLLSLVGAAIIIERLLYFRKTRVDEDKLFNRIKATVEKKHFDEAIFICESTVSPFTRLMKTGIEHRNYPKHVQKEVLQEAANQEIPHLERSLSFLGTIAHISPLLGLLGTVTGNIQAFGVLGSFGAVSDPSVLARGISEALITTAGGIIVSIPAVIFYNYLVDKVGKILIKMESQVNDMLILLNEEETVEPEPRSGE</sequence>
<proteinExistence type="inferred from homology"/>
<reference evidence="11 12" key="1">
    <citation type="submission" date="2020-08" db="EMBL/GenBank/DDBJ databases">
        <title>Genomic Encyclopedia of Type Strains, Phase IV (KMG-IV): sequencing the most valuable type-strain genomes for metagenomic binning, comparative biology and taxonomic classification.</title>
        <authorList>
            <person name="Goeker M."/>
        </authorList>
    </citation>
    <scope>NUCLEOTIDE SEQUENCE [LARGE SCALE GENOMIC DNA]</scope>
    <source>
        <strain evidence="11 12">DSM 2461</strain>
    </source>
</reference>
<feature type="transmembrane region" description="Helical" evidence="9">
    <location>
        <begin position="155"/>
        <end position="177"/>
    </location>
</feature>